<keyword evidence="10" id="KW-1185">Reference proteome</keyword>
<dbReference type="Pfam" id="PF13604">
    <property type="entry name" value="AAA_30"/>
    <property type="match status" value="1"/>
</dbReference>
<dbReference type="InterPro" id="IPR013826">
    <property type="entry name" value="Topo_IA_cen_sub3"/>
</dbReference>
<dbReference type="CDD" id="cd18808">
    <property type="entry name" value="SF1_C_Upf1"/>
    <property type="match status" value="1"/>
</dbReference>
<dbReference type="Pfam" id="PF13087">
    <property type="entry name" value="AAA_12"/>
    <property type="match status" value="1"/>
</dbReference>
<dbReference type="InterPro" id="IPR013825">
    <property type="entry name" value="Topo_IA_cen_sub2"/>
</dbReference>
<dbReference type="InterPro" id="IPR041677">
    <property type="entry name" value="DNA2/NAM7_AAA_11"/>
</dbReference>
<dbReference type="Pfam" id="PF01131">
    <property type="entry name" value="Topoisom_bac"/>
    <property type="match status" value="1"/>
</dbReference>
<dbReference type="Gene3D" id="1.10.460.10">
    <property type="entry name" value="Topoisomerase I, domain 2"/>
    <property type="match status" value="1"/>
</dbReference>
<organism evidence="9 10">
    <name type="scientific">Dyella caseinilytica</name>
    <dbReference type="NCBI Taxonomy" id="1849581"/>
    <lineage>
        <taxon>Bacteria</taxon>
        <taxon>Pseudomonadati</taxon>
        <taxon>Pseudomonadota</taxon>
        <taxon>Gammaproteobacteria</taxon>
        <taxon>Lysobacterales</taxon>
        <taxon>Rhodanobacteraceae</taxon>
        <taxon>Dyella</taxon>
    </lineage>
</organism>
<feature type="region of interest" description="Disordered" evidence="7">
    <location>
        <begin position="1283"/>
        <end position="1302"/>
    </location>
</feature>
<dbReference type="Pfam" id="PF01751">
    <property type="entry name" value="Toprim"/>
    <property type="match status" value="1"/>
</dbReference>
<dbReference type="InterPro" id="IPR027417">
    <property type="entry name" value="P-loop_NTPase"/>
</dbReference>
<evidence type="ECO:0000256" key="5">
    <source>
        <dbReference type="ARBA" id="ARBA00022840"/>
    </source>
</evidence>
<dbReference type="PANTHER" id="PTHR43788:SF8">
    <property type="entry name" value="DNA-BINDING PROTEIN SMUBP-2"/>
    <property type="match status" value="1"/>
</dbReference>
<dbReference type="EMBL" id="CP064030">
    <property type="protein sequence ID" value="QRN52230.1"/>
    <property type="molecule type" value="Genomic_DNA"/>
</dbReference>
<evidence type="ECO:0000259" key="8">
    <source>
        <dbReference type="PROSITE" id="PS52039"/>
    </source>
</evidence>
<name>A0ABX7GPQ9_9GAMM</name>
<keyword evidence="6" id="KW-0413">Isomerase</keyword>
<dbReference type="Proteomes" id="UP000663181">
    <property type="component" value="Chromosome"/>
</dbReference>
<dbReference type="Gene3D" id="2.70.20.10">
    <property type="entry name" value="Topoisomerase I, domain 3"/>
    <property type="match status" value="1"/>
</dbReference>
<proteinExistence type="inferred from homology"/>
<dbReference type="RefSeq" id="WP_188800971.1">
    <property type="nucleotide sequence ID" value="NZ_BMIZ01000003.1"/>
</dbReference>
<feature type="compositionally biased region" description="Basic and acidic residues" evidence="7">
    <location>
        <begin position="42"/>
        <end position="51"/>
    </location>
</feature>
<comment type="similarity">
    <text evidence="1">Belongs to the DNA2/NAM7 helicase family.</text>
</comment>
<feature type="region of interest" description="Disordered" evidence="7">
    <location>
        <begin position="28"/>
        <end position="61"/>
    </location>
</feature>
<dbReference type="Pfam" id="PF13086">
    <property type="entry name" value="AAA_11"/>
    <property type="match status" value="1"/>
</dbReference>
<evidence type="ECO:0000313" key="10">
    <source>
        <dbReference type="Proteomes" id="UP000663181"/>
    </source>
</evidence>
<dbReference type="Gene3D" id="3.40.50.300">
    <property type="entry name" value="P-loop containing nucleotide triphosphate hydrolases"/>
    <property type="match status" value="2"/>
</dbReference>
<evidence type="ECO:0000256" key="4">
    <source>
        <dbReference type="ARBA" id="ARBA00022806"/>
    </source>
</evidence>
<evidence type="ECO:0000256" key="7">
    <source>
        <dbReference type="SAM" id="MobiDB-lite"/>
    </source>
</evidence>
<dbReference type="Gene3D" id="1.10.290.10">
    <property type="entry name" value="Topoisomerase I, domain 4"/>
    <property type="match status" value="1"/>
</dbReference>
<dbReference type="PROSITE" id="PS52039">
    <property type="entry name" value="TOPO_IA_2"/>
    <property type="match status" value="1"/>
</dbReference>
<feature type="compositionally biased region" description="Polar residues" evidence="7">
    <location>
        <begin position="1578"/>
        <end position="1592"/>
    </location>
</feature>
<sequence length="1592" mass="175638">MIRNRLSKFLIALADMVGGNAAVKVQAKSVSEDRPSPPVPKKMPEPAEPERTYLSVESSPRMPPVPPADLAMYWQAALDFVSFRELGKKKPTLICRPDEVQRRGASEDEQGQMPTGKNVHVVLTLQEQHRRKQSDKGRRHHLMAVPALLTGDGYLVPRTDAPPVLNGSYLAPDVGPYAFCIAQRDVADDAMTSKLRTMTTDRTMSLGWETWWCTAMSVLRELLEAGSDEAMLARMLELLPPDKGGKPTQWQLIAAVFPTDDGGRGQIAATYEATLQEMRKGEGRVPLFERLGGTEHATDVERIPPEAMSLIMGHIDEYEESSQRRSLFPLDDTQRMAVTAILSLADGELQAINGPPGSGKTSMLRAVVASQWVNAALRQEPCPITLACGATNQSVTNVIEAFGKAPHPDDSLPHAQRWIADASSYGAYLPASSRLSNEELGAENERFVCLQTAFGGGFPYRYWKRADALDPLHALEYEEVYLSHARRALGDESLGTLEVAIKVVWQRLASVEQRLKRFDSEWRSGGNWQDSVNVHLDARETVWASERMEVARDCVKRLTTTPSEENAQKLSDLLWRPDTFHWAARYWEGRFLLAQRERLITRHPLNVEEALRRICMLTPCIVSTLHSAPRLLEIQRDFVDPADPVTHVLGKVDLLVVDEAGQASPELAASIFALARRAAVVGDIKQLAPIWNNTPLTEFGIAAQTDTLAHLDAIVRSRRSVASGSILGVARLLSRWRERNDLGVSLRYHYRCKPNIISYCNTLAYDGQLIARTREDDKGPEPTMAWVAVDATPVPVSGSWSNPREVEEIVSWIVERWPTWRKHPQTENKSLHEIIALITPYRPQADLLKSSLKNAIEHARKKHGGDWPDKEDVEKVVIGTVHKLQGAERPIVCFSLVEGPEQSGTSFIDTERSLLNVAVSRAKRSFIIFANPRRLFSDDLRREVRESPELLGATIASMSPSHQLGAHLHYRISARPLYPQRVVFIEAINKQQTLSDILGKVSAVMATAGALTQLPVNGGVDIGAGFVPYPINESTARDFLNRAARILPSINEVVLATDDDRMGEYISWQISRLLRGELTGKLVVRARLAAMTRSAVSRAIDASTDINERKVTAEIVREIADCLITQRFTGLSASEGVRLACGTLYDKLAPLGAIETDRSPTGHVPSLGRVQAAILGLLLRQARETLELAGSNRIVAEIPYGKGALYGEVFHLAQNRATTQTRDGLSALAGLALAPDTPPMIVRDVAGPPEAGTISIMAQAWRRFGLEPWTTMDALQSLYDGSWSAQGHQSSAPDPYEPEEPVVPLERQGHPPITPLDRTATPDVLAHQFSNPACDQVYRLVWDRLAAAERGPYELRYATLDLPFDSNSAAQICIRVRAASCRPAITAPTFRDDDNAIETATLMLGDDPARINAVDDLLEAWDRRSFDGVIPRLSMEPAGQWEMPLDRLLLDLESAGIGRPSTLARSLQRLVEKKLIVLPAAGGSVKLTKSGVEAALTLEAAEPELSSPDFSSRMSGRLDAIERGEAGPRDVLAWLATYFMPRAAVRELTPRIWNSLAELEFAMDHRTASIPSGGLVSRASNTDSITGREQNT</sequence>
<feature type="compositionally biased region" description="Polar residues" evidence="7">
    <location>
        <begin position="1283"/>
        <end position="1292"/>
    </location>
</feature>
<accession>A0ABX7GPQ9</accession>
<dbReference type="InterPro" id="IPR041679">
    <property type="entry name" value="DNA2/NAM7-like_C"/>
</dbReference>
<evidence type="ECO:0000256" key="1">
    <source>
        <dbReference type="ARBA" id="ARBA00007913"/>
    </source>
</evidence>
<keyword evidence="2" id="KW-0547">Nucleotide-binding</keyword>
<keyword evidence="4" id="KW-0347">Helicase</keyword>
<gene>
    <name evidence="9" type="ORF">ISN74_12095</name>
</gene>
<dbReference type="PRINTS" id="PR00417">
    <property type="entry name" value="PRTPISMRASEI"/>
</dbReference>
<dbReference type="InterPro" id="IPR013824">
    <property type="entry name" value="Topo_IA_cen_sub1"/>
</dbReference>
<dbReference type="InterPro" id="IPR013497">
    <property type="entry name" value="Topo_IA_cen"/>
</dbReference>
<keyword evidence="5" id="KW-0067">ATP-binding</keyword>
<protein>
    <submittedName>
        <fullName evidence="9">AAA family ATPase</fullName>
    </submittedName>
</protein>
<dbReference type="SUPFAM" id="SSF52540">
    <property type="entry name" value="P-loop containing nucleoside triphosphate hydrolases"/>
    <property type="match status" value="1"/>
</dbReference>
<evidence type="ECO:0000313" key="9">
    <source>
        <dbReference type="EMBL" id="QRN52230.1"/>
    </source>
</evidence>
<dbReference type="InterPro" id="IPR047187">
    <property type="entry name" value="SF1_C_Upf1"/>
</dbReference>
<dbReference type="InterPro" id="IPR006171">
    <property type="entry name" value="TOPRIM_dom"/>
</dbReference>
<evidence type="ECO:0000256" key="6">
    <source>
        <dbReference type="ARBA" id="ARBA00023235"/>
    </source>
</evidence>
<keyword evidence="3" id="KW-0378">Hydrolase</keyword>
<evidence type="ECO:0000256" key="3">
    <source>
        <dbReference type="ARBA" id="ARBA00022801"/>
    </source>
</evidence>
<evidence type="ECO:0000256" key="2">
    <source>
        <dbReference type="ARBA" id="ARBA00022741"/>
    </source>
</evidence>
<dbReference type="PANTHER" id="PTHR43788">
    <property type="entry name" value="DNA2/NAM7 HELICASE FAMILY MEMBER"/>
    <property type="match status" value="1"/>
</dbReference>
<reference evidence="9 10" key="1">
    <citation type="submission" date="2020-10" db="EMBL/GenBank/DDBJ databases">
        <title>Phylogeny of dyella-like bacteria.</title>
        <authorList>
            <person name="Fu J."/>
        </authorList>
    </citation>
    <scope>NUCLEOTIDE SEQUENCE [LARGE SCALE GENOMIC DNA]</scope>
    <source>
        <strain evidence="9 10">DHOB09</strain>
    </source>
</reference>
<dbReference type="SUPFAM" id="SSF56712">
    <property type="entry name" value="Prokaryotic type I DNA topoisomerase"/>
    <property type="match status" value="1"/>
</dbReference>
<feature type="region of interest" description="Disordered" evidence="7">
    <location>
        <begin position="1572"/>
        <end position="1592"/>
    </location>
</feature>
<feature type="domain" description="Topo IA-type catalytic" evidence="8">
    <location>
        <begin position="1107"/>
        <end position="1543"/>
    </location>
</feature>
<dbReference type="InterPro" id="IPR023405">
    <property type="entry name" value="Topo_IA_core_domain"/>
</dbReference>
<dbReference type="InterPro" id="IPR050534">
    <property type="entry name" value="Coronavir_polyprotein_1ab"/>
</dbReference>
<dbReference type="Gene3D" id="3.40.50.140">
    <property type="match status" value="1"/>
</dbReference>